<dbReference type="GO" id="GO:0005829">
    <property type="term" value="C:cytosol"/>
    <property type="evidence" value="ECO:0007669"/>
    <property type="project" value="TreeGrafter"/>
</dbReference>
<dbReference type="RefSeq" id="WP_089326619.1">
    <property type="nucleotide sequence ID" value="NZ_FZOR01000012.1"/>
</dbReference>
<dbReference type="GO" id="GO:0003700">
    <property type="term" value="F:DNA-binding transcription factor activity"/>
    <property type="evidence" value="ECO:0007669"/>
    <property type="project" value="InterPro"/>
</dbReference>
<evidence type="ECO:0000256" key="2">
    <source>
        <dbReference type="SAM" id="MobiDB-lite"/>
    </source>
</evidence>
<sequence length="143" mass="16018">MSVLVFASVLRCANQEPVSFEGRRPSAPRAQPDLRPCPDPAPDPDWLDDMRRLIATALPAGPVTLGWVASRMAVSARTLQRRLHDAGTSWRDELEYVRGRSARLLLEDGALTREAVARRLGYSDARSLRRALRRWEWRAGSAA</sequence>
<dbReference type="OrthoDB" id="5241536at2"/>
<keyword evidence="1 4" id="KW-0238">DNA-binding</keyword>
<dbReference type="EMBL" id="FZOR01000012">
    <property type="protein sequence ID" value="SNS92846.1"/>
    <property type="molecule type" value="Genomic_DNA"/>
</dbReference>
<dbReference type="PANTHER" id="PTHR47894">
    <property type="entry name" value="HTH-TYPE TRANSCRIPTIONAL REGULATOR GADX"/>
    <property type="match status" value="1"/>
</dbReference>
<dbReference type="PROSITE" id="PS01124">
    <property type="entry name" value="HTH_ARAC_FAMILY_2"/>
    <property type="match status" value="1"/>
</dbReference>
<dbReference type="GO" id="GO:0000976">
    <property type="term" value="F:transcription cis-regulatory region binding"/>
    <property type="evidence" value="ECO:0007669"/>
    <property type="project" value="TreeGrafter"/>
</dbReference>
<feature type="region of interest" description="Disordered" evidence="2">
    <location>
        <begin position="20"/>
        <end position="42"/>
    </location>
</feature>
<dbReference type="SMART" id="SM00342">
    <property type="entry name" value="HTH_ARAC"/>
    <property type="match status" value="1"/>
</dbReference>
<dbReference type="Proteomes" id="UP000198318">
    <property type="component" value="Unassembled WGS sequence"/>
</dbReference>
<proteinExistence type="predicted"/>
<evidence type="ECO:0000259" key="3">
    <source>
        <dbReference type="PROSITE" id="PS01124"/>
    </source>
</evidence>
<dbReference type="AlphaFoldDB" id="A0A239IGI2"/>
<dbReference type="InterPro" id="IPR018060">
    <property type="entry name" value="HTH_AraC"/>
</dbReference>
<evidence type="ECO:0000313" key="5">
    <source>
        <dbReference type="Proteomes" id="UP000198318"/>
    </source>
</evidence>
<keyword evidence="5" id="KW-1185">Reference proteome</keyword>
<dbReference type="Gene3D" id="1.10.10.60">
    <property type="entry name" value="Homeodomain-like"/>
    <property type="match status" value="1"/>
</dbReference>
<evidence type="ECO:0000256" key="1">
    <source>
        <dbReference type="ARBA" id="ARBA00023125"/>
    </source>
</evidence>
<feature type="domain" description="HTH araC/xylS-type" evidence="3">
    <location>
        <begin position="48"/>
        <end position="134"/>
    </location>
</feature>
<dbReference type="Pfam" id="PF12833">
    <property type="entry name" value="HTH_18"/>
    <property type="match status" value="1"/>
</dbReference>
<evidence type="ECO:0000313" key="4">
    <source>
        <dbReference type="EMBL" id="SNS92846.1"/>
    </source>
</evidence>
<name>A0A239IGI2_9ACTN</name>
<accession>A0A239IGI2</accession>
<gene>
    <name evidence="4" type="ORF">SAMN05443665_1012128</name>
</gene>
<dbReference type="PANTHER" id="PTHR47894:SF1">
    <property type="entry name" value="HTH-TYPE TRANSCRIPTIONAL REGULATOR VQSM"/>
    <property type="match status" value="1"/>
</dbReference>
<protein>
    <submittedName>
        <fullName evidence="4">AraC-type DNA-binding protein</fullName>
    </submittedName>
</protein>
<organism evidence="4 5">
    <name type="scientific">Actinomadura meyerae</name>
    <dbReference type="NCBI Taxonomy" id="240840"/>
    <lineage>
        <taxon>Bacteria</taxon>
        <taxon>Bacillati</taxon>
        <taxon>Actinomycetota</taxon>
        <taxon>Actinomycetes</taxon>
        <taxon>Streptosporangiales</taxon>
        <taxon>Thermomonosporaceae</taxon>
        <taxon>Actinomadura</taxon>
    </lineage>
</organism>
<reference evidence="4 5" key="1">
    <citation type="submission" date="2017-06" db="EMBL/GenBank/DDBJ databases">
        <authorList>
            <person name="Kim H.J."/>
            <person name="Triplett B.A."/>
        </authorList>
    </citation>
    <scope>NUCLEOTIDE SEQUENCE [LARGE SCALE GENOMIC DNA]</scope>
    <source>
        <strain evidence="4 5">DSM 44715</strain>
    </source>
</reference>